<dbReference type="EMBL" id="FMHG01000001">
    <property type="protein sequence ID" value="SCJ60504.1"/>
    <property type="molecule type" value="Genomic_DNA"/>
</dbReference>
<sequence length="179" mass="19206">MSPGSPSRWRRPSCPLPRPWARPRAVGPFFCSPGHGLLSPAALFARAAAPLLPCVLPAHALSIAVRRQGPTQPPSVARTARSPTPAFTPPTPPTPPQHPHQQPCTRPLFPRYGAYCPLSCLCPQRRCKVLPPPLTTRTPAPPKRRLPPTGGADPRAPMQNCKISAAFTRPSPAIQNAVN</sequence>
<evidence type="ECO:0000313" key="2">
    <source>
        <dbReference type="EMBL" id="SCJ60504.1"/>
    </source>
</evidence>
<gene>
    <name evidence="2" type="ORF">SAMEA3545359_01020</name>
</gene>
<feature type="region of interest" description="Disordered" evidence="1">
    <location>
        <begin position="1"/>
        <end position="21"/>
    </location>
</feature>
<proteinExistence type="predicted"/>
<organism evidence="2">
    <name type="scientific">uncultured Anaerotruncus sp</name>
    <dbReference type="NCBI Taxonomy" id="905011"/>
    <lineage>
        <taxon>Bacteria</taxon>
        <taxon>Bacillati</taxon>
        <taxon>Bacillota</taxon>
        <taxon>Clostridia</taxon>
        <taxon>Eubacteriales</taxon>
        <taxon>Oscillospiraceae</taxon>
        <taxon>Anaerotruncus</taxon>
        <taxon>environmental samples</taxon>
    </lineage>
</organism>
<evidence type="ECO:0000256" key="1">
    <source>
        <dbReference type="SAM" id="MobiDB-lite"/>
    </source>
</evidence>
<protein>
    <submittedName>
        <fullName evidence="2">Uncharacterized protein</fullName>
    </submittedName>
</protein>
<name>A0A1C6HS80_9FIRM</name>
<feature type="compositionally biased region" description="Pro residues" evidence="1">
    <location>
        <begin position="86"/>
        <end position="98"/>
    </location>
</feature>
<feature type="region of interest" description="Disordered" evidence="1">
    <location>
        <begin position="132"/>
        <end position="159"/>
    </location>
</feature>
<accession>A0A1C6HS80</accession>
<dbReference type="AlphaFoldDB" id="A0A1C6HS80"/>
<reference evidence="2" key="1">
    <citation type="submission" date="2015-09" db="EMBL/GenBank/DDBJ databases">
        <authorList>
            <consortium name="Pathogen Informatics"/>
        </authorList>
    </citation>
    <scope>NUCLEOTIDE SEQUENCE</scope>
    <source>
        <strain evidence="2">2789STDY5834896</strain>
    </source>
</reference>
<feature type="region of interest" description="Disordered" evidence="1">
    <location>
        <begin position="69"/>
        <end position="103"/>
    </location>
</feature>